<sequence>MKSAILVLIILPSVCLLVSALLYLINRGRYNNLISDFQKKHSLPAPYSLHCNMGYLGSPLMTYFFVRLKERKKIFFIEKNSQAYNFPVEGENYAAINRLKPLYYTFLIGFVCCLLLAAIALLIRTSS</sequence>
<keyword evidence="1" id="KW-0472">Membrane</keyword>
<evidence type="ECO:0000313" key="3">
    <source>
        <dbReference type="Proteomes" id="UP000028640"/>
    </source>
</evidence>
<reference evidence="2 3" key="1">
    <citation type="submission" date="2014-05" db="EMBL/GenBank/DDBJ databases">
        <title>ATOL: Assembling a taxonomically balanced genome-scale reconstruction of the evolutionary history of the Enterobacteriaceae.</title>
        <authorList>
            <person name="Plunkett G.III."/>
            <person name="Neeno-Eckwall E.C."/>
            <person name="Glasner J.D."/>
            <person name="Perna N.T."/>
        </authorList>
    </citation>
    <scope>NUCLEOTIDE SEQUENCE [LARGE SCALE GENOMIC DNA]</scope>
    <source>
        <strain evidence="2 3">ATCC 33852</strain>
    </source>
</reference>
<proteinExistence type="predicted"/>
<feature type="transmembrane region" description="Helical" evidence="1">
    <location>
        <begin position="5"/>
        <end position="25"/>
    </location>
</feature>
<comment type="caution">
    <text evidence="2">The sequence shown here is derived from an EMBL/GenBank/DDBJ whole genome shotgun (WGS) entry which is preliminary data.</text>
</comment>
<keyword evidence="3" id="KW-1185">Reference proteome</keyword>
<evidence type="ECO:0000313" key="2">
    <source>
        <dbReference type="EMBL" id="KFC81189.1"/>
    </source>
</evidence>
<evidence type="ECO:0000256" key="1">
    <source>
        <dbReference type="SAM" id="Phobius"/>
    </source>
</evidence>
<feature type="transmembrane region" description="Helical" evidence="1">
    <location>
        <begin position="102"/>
        <end position="123"/>
    </location>
</feature>
<organism evidence="2 3">
    <name type="scientific">Ewingella americana (strain ATCC 33852 / DSM 4580 / CCUG 14506 / JCM 5911 / LMG 7869 / NCTC 12157 / CDC 1468-78)</name>
    <dbReference type="NCBI Taxonomy" id="910964"/>
    <lineage>
        <taxon>Bacteria</taxon>
        <taxon>Pseudomonadati</taxon>
        <taxon>Pseudomonadota</taxon>
        <taxon>Gammaproteobacteria</taxon>
        <taxon>Enterobacterales</taxon>
        <taxon>Yersiniaceae</taxon>
        <taxon>Ewingella</taxon>
    </lineage>
</organism>
<accession>A0A085GBU4</accession>
<keyword evidence="1" id="KW-1133">Transmembrane helix</keyword>
<protein>
    <submittedName>
        <fullName evidence="2">Uncharacterized protein</fullName>
    </submittedName>
</protein>
<dbReference type="AlphaFoldDB" id="A0A085GBU4"/>
<dbReference type="Proteomes" id="UP000028640">
    <property type="component" value="Unassembled WGS sequence"/>
</dbReference>
<gene>
    <name evidence="2" type="ORF">GEAM_1824</name>
</gene>
<keyword evidence="1" id="KW-0812">Transmembrane</keyword>
<dbReference type="EMBL" id="JMPJ01000051">
    <property type="protein sequence ID" value="KFC81189.1"/>
    <property type="molecule type" value="Genomic_DNA"/>
</dbReference>
<name>A0A085GBU4_EWIA3</name>